<evidence type="ECO:0000313" key="2">
    <source>
        <dbReference type="Proteomes" id="UP000276133"/>
    </source>
</evidence>
<accession>A0A3M7PYH0</accession>
<dbReference type="Proteomes" id="UP000276133">
    <property type="component" value="Unassembled WGS sequence"/>
</dbReference>
<sequence length="143" mass="15980">MKNSPALYDDRTSGPLAVCHKFSDLQVPFSRLHILSKSETIYPILPQILHCFHHIFICLTKTKHYGSFALGSRTSHCSRSTVSTLCANTFKPDMAMSEQNGWSLGQKDHRGQLMSEPHNADSSPIWPWLCSRAPLDPALVALC</sequence>
<gene>
    <name evidence="1" type="ORF">BpHYR1_027346</name>
</gene>
<proteinExistence type="predicted"/>
<dbReference type="EMBL" id="REGN01008385">
    <property type="protein sequence ID" value="RNA03718.1"/>
    <property type="molecule type" value="Genomic_DNA"/>
</dbReference>
<reference evidence="1 2" key="1">
    <citation type="journal article" date="2018" name="Sci. Rep.">
        <title>Genomic signatures of local adaptation to the degree of environmental predictability in rotifers.</title>
        <authorList>
            <person name="Franch-Gras L."/>
            <person name="Hahn C."/>
            <person name="Garcia-Roger E.M."/>
            <person name="Carmona M.J."/>
            <person name="Serra M."/>
            <person name="Gomez A."/>
        </authorList>
    </citation>
    <scope>NUCLEOTIDE SEQUENCE [LARGE SCALE GENOMIC DNA]</scope>
    <source>
        <strain evidence="1">HYR1</strain>
    </source>
</reference>
<comment type="caution">
    <text evidence="1">The sequence shown here is derived from an EMBL/GenBank/DDBJ whole genome shotgun (WGS) entry which is preliminary data.</text>
</comment>
<evidence type="ECO:0000313" key="1">
    <source>
        <dbReference type="EMBL" id="RNA03718.1"/>
    </source>
</evidence>
<protein>
    <submittedName>
        <fullName evidence="1">Uncharacterized protein</fullName>
    </submittedName>
</protein>
<organism evidence="1 2">
    <name type="scientific">Brachionus plicatilis</name>
    <name type="common">Marine rotifer</name>
    <name type="synonym">Brachionus muelleri</name>
    <dbReference type="NCBI Taxonomy" id="10195"/>
    <lineage>
        <taxon>Eukaryota</taxon>
        <taxon>Metazoa</taxon>
        <taxon>Spiralia</taxon>
        <taxon>Gnathifera</taxon>
        <taxon>Rotifera</taxon>
        <taxon>Eurotatoria</taxon>
        <taxon>Monogononta</taxon>
        <taxon>Pseudotrocha</taxon>
        <taxon>Ploima</taxon>
        <taxon>Brachionidae</taxon>
        <taxon>Brachionus</taxon>
    </lineage>
</organism>
<dbReference type="AlphaFoldDB" id="A0A3M7PYH0"/>
<keyword evidence="2" id="KW-1185">Reference proteome</keyword>
<name>A0A3M7PYH0_BRAPC</name>